<proteinExistence type="predicted"/>
<protein>
    <recommendedName>
        <fullName evidence="3">histidine kinase</fullName>
        <ecNumber evidence="3">2.7.13.3</ecNumber>
    </recommendedName>
</protein>
<reference evidence="15" key="1">
    <citation type="journal article" date="2019" name="Int. J. Syst. Evol. Microbiol.">
        <title>The Global Catalogue of Microorganisms (GCM) 10K type strain sequencing project: providing services to taxonomists for standard genome sequencing and annotation.</title>
        <authorList>
            <consortium name="The Broad Institute Genomics Platform"/>
            <consortium name="The Broad Institute Genome Sequencing Center for Infectious Disease"/>
            <person name="Wu L."/>
            <person name="Ma J."/>
        </authorList>
    </citation>
    <scope>NUCLEOTIDE SEQUENCE [LARGE SCALE GENOMIC DNA]</scope>
    <source>
        <strain evidence="15">JCM 3146</strain>
    </source>
</reference>
<dbReference type="Gene3D" id="6.10.340.10">
    <property type="match status" value="1"/>
</dbReference>
<dbReference type="Proteomes" id="UP001501822">
    <property type="component" value="Unassembled WGS sequence"/>
</dbReference>
<dbReference type="InterPro" id="IPR003594">
    <property type="entry name" value="HATPase_dom"/>
</dbReference>
<dbReference type="EMBL" id="BAAABM010000037">
    <property type="protein sequence ID" value="GAA0348347.1"/>
    <property type="molecule type" value="Genomic_DNA"/>
</dbReference>
<feature type="transmembrane region" description="Helical" evidence="11">
    <location>
        <begin position="21"/>
        <end position="46"/>
    </location>
</feature>
<evidence type="ECO:0000313" key="14">
    <source>
        <dbReference type="EMBL" id="GAA0348347.1"/>
    </source>
</evidence>
<dbReference type="Pfam" id="PF00512">
    <property type="entry name" value="HisKA"/>
    <property type="match status" value="1"/>
</dbReference>
<dbReference type="Gene3D" id="1.10.287.130">
    <property type="match status" value="1"/>
</dbReference>
<dbReference type="SUPFAM" id="SSF47384">
    <property type="entry name" value="Homodimeric domain of signal transducing histidine kinase"/>
    <property type="match status" value="1"/>
</dbReference>
<dbReference type="SUPFAM" id="SSF55874">
    <property type="entry name" value="ATPase domain of HSP90 chaperone/DNA topoisomerase II/histidine kinase"/>
    <property type="match status" value="1"/>
</dbReference>
<evidence type="ECO:0000256" key="9">
    <source>
        <dbReference type="ARBA" id="ARBA00023012"/>
    </source>
</evidence>
<dbReference type="SMART" id="SM00387">
    <property type="entry name" value="HATPase_c"/>
    <property type="match status" value="1"/>
</dbReference>
<dbReference type="SMART" id="SM00304">
    <property type="entry name" value="HAMP"/>
    <property type="match status" value="1"/>
</dbReference>
<dbReference type="CDD" id="cd06225">
    <property type="entry name" value="HAMP"/>
    <property type="match status" value="1"/>
</dbReference>
<comment type="subcellular location">
    <subcellularLocation>
        <location evidence="2">Cell membrane</location>
    </subcellularLocation>
</comment>
<evidence type="ECO:0000256" key="2">
    <source>
        <dbReference type="ARBA" id="ARBA00004236"/>
    </source>
</evidence>
<dbReference type="InterPro" id="IPR036097">
    <property type="entry name" value="HisK_dim/P_sf"/>
</dbReference>
<dbReference type="InterPro" id="IPR050428">
    <property type="entry name" value="TCS_sensor_his_kinase"/>
</dbReference>
<dbReference type="InterPro" id="IPR005467">
    <property type="entry name" value="His_kinase_dom"/>
</dbReference>
<keyword evidence="8 11" id="KW-1133">Transmembrane helix</keyword>
<dbReference type="InterPro" id="IPR004358">
    <property type="entry name" value="Sig_transdc_His_kin-like_C"/>
</dbReference>
<feature type="transmembrane region" description="Helical" evidence="11">
    <location>
        <begin position="52"/>
        <end position="69"/>
    </location>
</feature>
<comment type="caution">
    <text evidence="14">The sequence shown here is derived from an EMBL/GenBank/DDBJ whole genome shotgun (WGS) entry which is preliminary data.</text>
</comment>
<dbReference type="Gene3D" id="3.30.565.10">
    <property type="entry name" value="Histidine kinase-like ATPase, C-terminal domain"/>
    <property type="match status" value="1"/>
</dbReference>
<evidence type="ECO:0000256" key="3">
    <source>
        <dbReference type="ARBA" id="ARBA00012438"/>
    </source>
</evidence>
<dbReference type="InterPro" id="IPR003660">
    <property type="entry name" value="HAMP_dom"/>
</dbReference>
<dbReference type="SUPFAM" id="SSF158472">
    <property type="entry name" value="HAMP domain-like"/>
    <property type="match status" value="1"/>
</dbReference>
<keyword evidence="4" id="KW-0597">Phosphoprotein</keyword>
<keyword evidence="5" id="KW-0808">Transferase</keyword>
<accession>A0ABP3GL17</accession>
<dbReference type="SMART" id="SM00388">
    <property type="entry name" value="HisKA"/>
    <property type="match status" value="1"/>
</dbReference>
<dbReference type="GO" id="GO:0016301">
    <property type="term" value="F:kinase activity"/>
    <property type="evidence" value="ECO:0007669"/>
    <property type="project" value="UniProtKB-KW"/>
</dbReference>
<keyword evidence="15" id="KW-1185">Reference proteome</keyword>
<evidence type="ECO:0000259" key="12">
    <source>
        <dbReference type="PROSITE" id="PS50109"/>
    </source>
</evidence>
<evidence type="ECO:0000313" key="15">
    <source>
        <dbReference type="Proteomes" id="UP001501822"/>
    </source>
</evidence>
<dbReference type="InterPro" id="IPR036890">
    <property type="entry name" value="HATPase_C_sf"/>
</dbReference>
<feature type="domain" description="HAMP" evidence="13">
    <location>
        <begin position="70"/>
        <end position="122"/>
    </location>
</feature>
<comment type="catalytic activity">
    <reaction evidence="1">
        <text>ATP + protein L-histidine = ADP + protein N-phospho-L-histidine.</text>
        <dbReference type="EC" id="2.7.13.3"/>
    </reaction>
</comment>
<evidence type="ECO:0000256" key="11">
    <source>
        <dbReference type="SAM" id="Phobius"/>
    </source>
</evidence>
<keyword evidence="9" id="KW-0902">Two-component regulatory system</keyword>
<evidence type="ECO:0000256" key="8">
    <source>
        <dbReference type="ARBA" id="ARBA00022989"/>
    </source>
</evidence>
<keyword evidence="6 11" id="KW-0812">Transmembrane</keyword>
<dbReference type="EC" id="2.7.13.3" evidence="3"/>
<dbReference type="PANTHER" id="PTHR45436">
    <property type="entry name" value="SENSOR HISTIDINE KINASE YKOH"/>
    <property type="match status" value="1"/>
</dbReference>
<dbReference type="Pfam" id="PF02518">
    <property type="entry name" value="HATPase_c"/>
    <property type="match status" value="1"/>
</dbReference>
<organism evidence="14 15">
    <name type="scientific">Actinoallomurus spadix</name>
    <dbReference type="NCBI Taxonomy" id="79912"/>
    <lineage>
        <taxon>Bacteria</taxon>
        <taxon>Bacillati</taxon>
        <taxon>Actinomycetota</taxon>
        <taxon>Actinomycetes</taxon>
        <taxon>Streptosporangiales</taxon>
        <taxon>Thermomonosporaceae</taxon>
        <taxon>Actinoallomurus</taxon>
    </lineage>
</organism>
<dbReference type="PANTHER" id="PTHR45436:SF5">
    <property type="entry name" value="SENSOR HISTIDINE KINASE TRCS"/>
    <property type="match status" value="1"/>
</dbReference>
<evidence type="ECO:0000256" key="5">
    <source>
        <dbReference type="ARBA" id="ARBA00022679"/>
    </source>
</evidence>
<keyword evidence="7 14" id="KW-0418">Kinase</keyword>
<evidence type="ECO:0000256" key="7">
    <source>
        <dbReference type="ARBA" id="ARBA00022777"/>
    </source>
</evidence>
<dbReference type="CDD" id="cd00082">
    <property type="entry name" value="HisKA"/>
    <property type="match status" value="1"/>
</dbReference>
<dbReference type="Pfam" id="PF00672">
    <property type="entry name" value="HAMP"/>
    <property type="match status" value="1"/>
</dbReference>
<dbReference type="PROSITE" id="PS50885">
    <property type="entry name" value="HAMP"/>
    <property type="match status" value="1"/>
</dbReference>
<dbReference type="PROSITE" id="PS50109">
    <property type="entry name" value="HIS_KIN"/>
    <property type="match status" value="1"/>
</dbReference>
<gene>
    <name evidence="14" type="ORF">GCM10010151_42540</name>
</gene>
<evidence type="ECO:0000256" key="10">
    <source>
        <dbReference type="ARBA" id="ARBA00023136"/>
    </source>
</evidence>
<evidence type="ECO:0000259" key="13">
    <source>
        <dbReference type="PROSITE" id="PS50885"/>
    </source>
</evidence>
<evidence type="ECO:0000256" key="1">
    <source>
        <dbReference type="ARBA" id="ARBA00000085"/>
    </source>
</evidence>
<sequence length="346" mass="36970">MSVMHRLWTALPRPLDPMRSIKIKLGVLAVCNACAGGLLMVWGYGLGFRGRITLPAALVISVVMTQILAHGMTAPLREMTAVARAMARGDYRRRVRVTSRDEVGDLGRAFNRMADDLAEVERQRREFVANVSHELRTPIAALQAILENVADGVTPAEPEVLEGALAQTERLGRLVTQLLDLSRVEAGAVSLDLLDFEIGPFLESAVTEARVGHPGPVFTVRTEPGLVVRADRDRLHQVVANLLDNAARHSPPGGAVTITATTRAQTFCLEVRDEGPGIPVAERAQVFERFIRSSASPAGTSGGGTGLGLAIARWVVDLHGGEIAVADSPGGCLIRVLLPQPPEGSS</sequence>
<feature type="domain" description="Histidine kinase" evidence="12">
    <location>
        <begin position="130"/>
        <end position="342"/>
    </location>
</feature>
<evidence type="ECO:0000256" key="6">
    <source>
        <dbReference type="ARBA" id="ARBA00022692"/>
    </source>
</evidence>
<dbReference type="PRINTS" id="PR00344">
    <property type="entry name" value="BCTRLSENSOR"/>
</dbReference>
<dbReference type="CDD" id="cd00075">
    <property type="entry name" value="HATPase"/>
    <property type="match status" value="1"/>
</dbReference>
<evidence type="ECO:0000256" key="4">
    <source>
        <dbReference type="ARBA" id="ARBA00022553"/>
    </source>
</evidence>
<keyword evidence="10 11" id="KW-0472">Membrane</keyword>
<name>A0ABP3GL17_9ACTN</name>
<dbReference type="InterPro" id="IPR003661">
    <property type="entry name" value="HisK_dim/P_dom"/>
</dbReference>